<keyword evidence="2" id="KW-0378">Hydrolase</keyword>
<dbReference type="InterPro" id="IPR014756">
    <property type="entry name" value="Ig_E-set"/>
</dbReference>
<reference evidence="6 7" key="1">
    <citation type="submission" date="2014-03" db="EMBL/GenBank/DDBJ databases">
        <title>The draft genome sequence of Marivita geojedonensis KCTC 23882.</title>
        <authorList>
            <person name="Lai Q."/>
            <person name="Shao Z."/>
        </authorList>
    </citation>
    <scope>NUCLEOTIDE SEQUENCE [LARGE SCALE GENOMIC DNA]</scope>
    <source>
        <strain evidence="6 7">DPG-138</strain>
    </source>
</reference>
<sequence>MTYHATVSAQLEPGSPSRLGAHFDGGGTNFAVFSEHAEQVFLCLFSPDGMREEMRLPLPERTGAVWHGYLPGVQPGTLYGYRASGPYAPEAGHRFNRNKLLVDPYTREFHGAFTDHTATFGYQHASPEGDLSFDSRDSAPFVAKSVVSDPGLFPLDAQPLSKGWHDTLIYEGHVKGLTMRHPAVPEALRGTYDGLATPAMLDHLTKLGVTAVELLPVQAIKSEGALSGRGLVNYWGYNTVGFFAPEPRYFGPEGVRGFRAMVDRFHAAGIEVILDVVYNHSAEGDQLGPTLSFRGLDNASYYRLQDDAPRYYVNDTGCGNTLNVTHPFVTRLILDSLRFWVQAMGVDGFRFDLATTLCREADGFDRTGRFMTALRQDPVLAGVKMIAEPWDIGPGGYQLGGFPAKFAEWNDHYRDTVRKFWRGDAHGAQELGSALLGTAHVFDKRGRRVWSSINYAASHDGFTLGDTTRYEKRHNEANGEGNRDGHKANFSEKFGVEGPTEDPSIRAQRARRQRNMLATVFLSQGTPMLLAGDEGGHTQNGNNNAYCQDNETTWIDWASLDPEQIAFTAALSRVRRDNPILRQMDFLHGATRETDRRKDVEWRGFDGKPLNWGDADLATLCLHLRGNAESVTGKALSDEVFLAFNRTEGELDLLLPTTAQDLWVREIDTSKAAQTPTPIVGERISVPAQSVSAFVLKRGSAQ</sequence>
<dbReference type="RefSeq" id="WP_085634717.1">
    <property type="nucleotide sequence ID" value="NZ_JFKC01000001.1"/>
</dbReference>
<comment type="caution">
    <text evidence="6">The sequence shown here is derived from an EMBL/GenBank/DDBJ whole genome shotgun (WGS) entry which is preliminary data.</text>
</comment>
<dbReference type="STRING" id="1123756.MGEO_00365"/>
<feature type="compositionally biased region" description="Basic and acidic residues" evidence="4">
    <location>
        <begin position="475"/>
        <end position="490"/>
    </location>
</feature>
<proteinExistence type="inferred from homology"/>
<dbReference type="InterPro" id="IPR013783">
    <property type="entry name" value="Ig-like_fold"/>
</dbReference>
<dbReference type="AlphaFoldDB" id="A0A1X4NQ91"/>
<keyword evidence="3" id="KW-0326">Glycosidase</keyword>
<evidence type="ECO:0000313" key="6">
    <source>
        <dbReference type="EMBL" id="OSQ53066.1"/>
    </source>
</evidence>
<keyword evidence="7" id="KW-1185">Reference proteome</keyword>
<accession>A0A1X4NQ91</accession>
<gene>
    <name evidence="6" type="ORF">MGEO_00365</name>
</gene>
<dbReference type="Gene3D" id="3.20.20.80">
    <property type="entry name" value="Glycosidases"/>
    <property type="match status" value="1"/>
</dbReference>
<dbReference type="Pfam" id="PF02922">
    <property type="entry name" value="CBM_48"/>
    <property type="match status" value="1"/>
</dbReference>
<evidence type="ECO:0000259" key="5">
    <source>
        <dbReference type="SMART" id="SM00642"/>
    </source>
</evidence>
<dbReference type="InterPro" id="IPR004193">
    <property type="entry name" value="Glyco_hydro_13_N"/>
</dbReference>
<dbReference type="Gene3D" id="2.60.40.10">
    <property type="entry name" value="Immunoglobulins"/>
    <property type="match status" value="1"/>
</dbReference>
<feature type="region of interest" description="Disordered" evidence="4">
    <location>
        <begin position="475"/>
        <end position="502"/>
    </location>
</feature>
<dbReference type="GO" id="GO:0004135">
    <property type="term" value="F:amylo-alpha-1,6-glucosidase activity"/>
    <property type="evidence" value="ECO:0007669"/>
    <property type="project" value="InterPro"/>
</dbReference>
<dbReference type="CDD" id="cd02856">
    <property type="entry name" value="E_set_GDE_Isoamylase_N"/>
    <property type="match status" value="1"/>
</dbReference>
<dbReference type="PANTHER" id="PTHR43002">
    <property type="entry name" value="GLYCOGEN DEBRANCHING ENZYME"/>
    <property type="match status" value="1"/>
</dbReference>
<dbReference type="EMBL" id="JFKC01000001">
    <property type="protein sequence ID" value="OSQ53066.1"/>
    <property type="molecule type" value="Genomic_DNA"/>
</dbReference>
<dbReference type="Pfam" id="PF00128">
    <property type="entry name" value="Alpha-amylase"/>
    <property type="match status" value="1"/>
</dbReference>
<evidence type="ECO:0000256" key="4">
    <source>
        <dbReference type="SAM" id="MobiDB-lite"/>
    </source>
</evidence>
<dbReference type="InterPro" id="IPR013780">
    <property type="entry name" value="Glyco_hydro_b"/>
</dbReference>
<organism evidence="6 7">
    <name type="scientific">Marivita geojedonensis</name>
    <dbReference type="NCBI Taxonomy" id="1123756"/>
    <lineage>
        <taxon>Bacteria</taxon>
        <taxon>Pseudomonadati</taxon>
        <taxon>Pseudomonadota</taxon>
        <taxon>Alphaproteobacteria</taxon>
        <taxon>Rhodobacterales</taxon>
        <taxon>Roseobacteraceae</taxon>
        <taxon>Marivita</taxon>
    </lineage>
</organism>
<name>A0A1X4NQ91_9RHOB</name>
<dbReference type="NCBIfam" id="TIGR02100">
    <property type="entry name" value="glgX_debranch"/>
    <property type="match status" value="1"/>
</dbReference>
<dbReference type="Proteomes" id="UP000193926">
    <property type="component" value="Unassembled WGS sequence"/>
</dbReference>
<comment type="similarity">
    <text evidence="1">Belongs to the glycosyl hydrolase 13 family.</text>
</comment>
<dbReference type="InterPro" id="IPR011837">
    <property type="entry name" value="Glycogen_debranch_GlgX"/>
</dbReference>
<dbReference type="SUPFAM" id="SSF51445">
    <property type="entry name" value="(Trans)glycosidases"/>
    <property type="match status" value="1"/>
</dbReference>
<dbReference type="OrthoDB" id="3236218at2"/>
<evidence type="ECO:0000256" key="2">
    <source>
        <dbReference type="ARBA" id="ARBA00022801"/>
    </source>
</evidence>
<protein>
    <submittedName>
        <fullName evidence="6">Glycogen debranching protein</fullName>
    </submittedName>
</protein>
<dbReference type="InterPro" id="IPR044505">
    <property type="entry name" value="GlgX_Isoamylase_N_E_set"/>
</dbReference>
<dbReference type="SMART" id="SM00642">
    <property type="entry name" value="Aamy"/>
    <property type="match status" value="1"/>
</dbReference>
<evidence type="ECO:0000256" key="3">
    <source>
        <dbReference type="ARBA" id="ARBA00023295"/>
    </source>
</evidence>
<dbReference type="Gene3D" id="2.60.40.1180">
    <property type="entry name" value="Golgi alpha-mannosidase II"/>
    <property type="match status" value="1"/>
</dbReference>
<dbReference type="SUPFAM" id="SSF51011">
    <property type="entry name" value="Glycosyl hydrolase domain"/>
    <property type="match status" value="1"/>
</dbReference>
<dbReference type="CDD" id="cd11326">
    <property type="entry name" value="AmyAc_Glg_debranch"/>
    <property type="match status" value="1"/>
</dbReference>
<dbReference type="GO" id="GO:0005980">
    <property type="term" value="P:glycogen catabolic process"/>
    <property type="evidence" value="ECO:0007669"/>
    <property type="project" value="InterPro"/>
</dbReference>
<evidence type="ECO:0000313" key="7">
    <source>
        <dbReference type="Proteomes" id="UP000193926"/>
    </source>
</evidence>
<evidence type="ECO:0000256" key="1">
    <source>
        <dbReference type="ARBA" id="ARBA00008061"/>
    </source>
</evidence>
<dbReference type="SUPFAM" id="SSF81296">
    <property type="entry name" value="E set domains"/>
    <property type="match status" value="1"/>
</dbReference>
<dbReference type="InterPro" id="IPR017853">
    <property type="entry name" value="GH"/>
</dbReference>
<dbReference type="InterPro" id="IPR006047">
    <property type="entry name" value="GH13_cat_dom"/>
</dbReference>
<feature type="domain" description="Glycosyl hydrolase family 13 catalytic" evidence="5">
    <location>
        <begin position="158"/>
        <end position="575"/>
    </location>
</feature>